<dbReference type="RefSeq" id="WP_393170201.1">
    <property type="nucleotide sequence ID" value="NZ_JBICRM010000018.1"/>
</dbReference>
<reference evidence="6 7" key="1">
    <citation type="submission" date="2024-10" db="EMBL/GenBank/DDBJ databases">
        <authorList>
            <person name="Topkara A.R."/>
            <person name="Saygin H."/>
        </authorList>
    </citation>
    <scope>NUCLEOTIDE SEQUENCE [LARGE SCALE GENOMIC DNA]</scope>
    <source>
        <strain evidence="6 7">M3C6</strain>
    </source>
</reference>
<gene>
    <name evidence="6" type="ORF">ACFLIM_27355</name>
</gene>
<dbReference type="Pfam" id="PF21606">
    <property type="entry name" value="BgaA-like_CBM"/>
    <property type="match status" value="1"/>
</dbReference>
<feature type="domain" description="Beta-galactosidase-like galactose-binding" evidence="4">
    <location>
        <begin position="564"/>
        <end position="648"/>
    </location>
</feature>
<dbReference type="EMBL" id="JBICRM010000018">
    <property type="protein sequence ID" value="MFG1706915.1"/>
    <property type="molecule type" value="Genomic_DNA"/>
</dbReference>
<feature type="domain" description="Glycoside hydrolase family 65 C-terminal" evidence="2">
    <location>
        <begin position="468"/>
        <end position="521"/>
    </location>
</feature>
<keyword evidence="1" id="KW-0732">Signal</keyword>
<proteinExistence type="predicted"/>
<feature type="signal peptide" evidence="1">
    <location>
        <begin position="1"/>
        <end position="25"/>
    </location>
</feature>
<feature type="domain" description="Mannosylglycerate hydrolase MGH1-like glycoside hydrolase" evidence="5">
    <location>
        <begin position="116"/>
        <end position="451"/>
    </location>
</feature>
<feature type="domain" description="Alpha-galactosidase NEW3" evidence="3">
    <location>
        <begin position="712"/>
        <end position="781"/>
    </location>
</feature>
<dbReference type="InterPro" id="IPR054491">
    <property type="entry name" value="MGH1-like_GH"/>
</dbReference>
<dbReference type="InterPro" id="IPR005194">
    <property type="entry name" value="Glyco_hydro_65_C"/>
</dbReference>
<evidence type="ECO:0000313" key="6">
    <source>
        <dbReference type="EMBL" id="MFG1706915.1"/>
    </source>
</evidence>
<keyword evidence="7" id="KW-1185">Reference proteome</keyword>
<dbReference type="Pfam" id="PF03633">
    <property type="entry name" value="Glyco_hydro_65C"/>
    <property type="match status" value="1"/>
</dbReference>
<feature type="chain" id="PRO_5046088085" evidence="1">
    <location>
        <begin position="26"/>
        <end position="997"/>
    </location>
</feature>
<dbReference type="InterPro" id="IPR008928">
    <property type="entry name" value="6-hairpin_glycosidase_sf"/>
</dbReference>
<dbReference type="Pfam" id="PF22422">
    <property type="entry name" value="MGH1-like_GH"/>
    <property type="match status" value="1"/>
</dbReference>
<dbReference type="InterPro" id="IPR049487">
    <property type="entry name" value="BgaA-like_CBM"/>
</dbReference>
<evidence type="ECO:0000259" key="3">
    <source>
        <dbReference type="Pfam" id="PF10633"/>
    </source>
</evidence>
<comment type="caution">
    <text evidence="6">The sequence shown here is derived from an EMBL/GenBank/DDBJ whole genome shotgun (WGS) entry which is preliminary data.</text>
</comment>
<dbReference type="InterPro" id="IPR012341">
    <property type="entry name" value="6hp_glycosidase-like_sf"/>
</dbReference>
<protein>
    <submittedName>
        <fullName evidence="6">NEW3 domain-containing protein</fullName>
    </submittedName>
</protein>
<sequence>MRRTVAVLAMLVALVAPTVPEPASAGPKAPPVYPEVGKGTAFLDHRALLPGYAEPEWYEANIPFLEVPAADREIQDVYYYRWSTFKRHIRYTDSSTGDIITEFHNAPGYAAPLGGIVAAAGHHINEGRWLRDPRPIDDYLTYWLQGPGAGPKPKEDYLNKDTDDWAHQYAWWAADAAYQRYLVTGDASFVEGLLPDLVRQYDKWGGQYNKDLGLYWSVPVWDAMEFTASSYETDPADPYHGGAGYRPTLNAYQYGDAKAIAAIAEMRGDKGLARTYEQRAASLRDALNRYLWDPERSFFYHKARADLDPRQRLVSTREEIGFVPWAFGMAKPGTEQAWAQLLDPQGFAAPYGPTTAERRSPLFMRDALSGCCRWNGPSWPYSTSTTLTAMANLLNDRDQDVVTAADYYQVLRRYALTQYKDGHPYVAEAHHPDEPRWIYDARGHSEHYNHSTFNDLVISGLIGLRPQADGKVVVNPLAPAGWDHFALENVPYHGHNVTVLWDRDGTKYGQGKGLRLYVDGRIAAVRSGLGELTARVPAAITPDRSARPSNDAANPYGTGYPKPFASYTNGIDNVWDAVDGRIFYDDIPHSRWTNYRSPNAEDHLGVDFGVPTQVSDVRFYAYDDGGGVRAPASYRLEFWDGAAWREVPGQARTPERPAGAALNRITFPALTTTRIRLVFGNPPGAYVGVTELQAWSPAAGDTRLDVAVIEQGATATFANHGRKPATHVKVTLAVPPGWSAEPIGRTETPVVRPGGEFTVRWRVAQPAGAAPDAYPVRASAVYDRSARAVSSYAQVEVPLDPAAYTKVEVQDTFTTDTSASYTVHQPNGGEGKPAITVGGGRFAGSGTQPYFGVVAGPAGPSSAAAISVVTAGSFAGTGSAEDSVFVGWVKDQDNYVTAWYNNTRKQSGINVRVGGRFLDTPGDAALTLKPGDRFALVLSGDTITSYAFTDGQWRRLRTAGIGGTLATPQAREGFRYGFGLRGTSGTIAIAGLEGRAA</sequence>
<dbReference type="Pfam" id="PF10633">
    <property type="entry name" value="NPCBM_assoc"/>
    <property type="match status" value="1"/>
</dbReference>
<organism evidence="6 7">
    <name type="scientific">Nonomuraea marmarensis</name>
    <dbReference type="NCBI Taxonomy" id="3351344"/>
    <lineage>
        <taxon>Bacteria</taxon>
        <taxon>Bacillati</taxon>
        <taxon>Actinomycetota</taxon>
        <taxon>Actinomycetes</taxon>
        <taxon>Streptosporangiales</taxon>
        <taxon>Streptosporangiaceae</taxon>
        <taxon>Nonomuraea</taxon>
    </lineage>
</organism>
<dbReference type="InterPro" id="IPR018905">
    <property type="entry name" value="A-galactase_NEW3"/>
</dbReference>
<evidence type="ECO:0000259" key="5">
    <source>
        <dbReference type="Pfam" id="PF22422"/>
    </source>
</evidence>
<evidence type="ECO:0000259" key="4">
    <source>
        <dbReference type="Pfam" id="PF21606"/>
    </source>
</evidence>
<dbReference type="Gene3D" id="1.50.10.10">
    <property type="match status" value="1"/>
</dbReference>
<evidence type="ECO:0000256" key="1">
    <source>
        <dbReference type="SAM" id="SignalP"/>
    </source>
</evidence>
<dbReference type="SUPFAM" id="SSF49785">
    <property type="entry name" value="Galactose-binding domain-like"/>
    <property type="match status" value="1"/>
</dbReference>
<evidence type="ECO:0000259" key="2">
    <source>
        <dbReference type="Pfam" id="PF03633"/>
    </source>
</evidence>
<dbReference type="Proteomes" id="UP001603978">
    <property type="component" value="Unassembled WGS sequence"/>
</dbReference>
<name>A0ABW7AHS0_9ACTN</name>
<accession>A0ABW7AHS0</accession>
<dbReference type="InterPro" id="IPR008979">
    <property type="entry name" value="Galactose-bd-like_sf"/>
</dbReference>
<dbReference type="Gene3D" id="2.60.120.260">
    <property type="entry name" value="Galactose-binding domain-like"/>
    <property type="match status" value="1"/>
</dbReference>
<dbReference type="SUPFAM" id="SSF48208">
    <property type="entry name" value="Six-hairpin glycosidases"/>
    <property type="match status" value="1"/>
</dbReference>
<evidence type="ECO:0000313" key="7">
    <source>
        <dbReference type="Proteomes" id="UP001603978"/>
    </source>
</evidence>